<evidence type="ECO:0000256" key="6">
    <source>
        <dbReference type="ARBA" id="ARBA00023136"/>
    </source>
</evidence>
<keyword evidence="8" id="KW-0458">Lysosome</keyword>
<keyword evidence="8" id="KW-1015">Disulfide bond</keyword>
<accession>A0ABM5G3Y1</accession>
<evidence type="ECO:0000256" key="3">
    <source>
        <dbReference type="ARBA" id="ARBA00022729"/>
    </source>
</evidence>
<dbReference type="InterPro" id="IPR002000">
    <property type="entry name" value="Lysosome-assoc_membr_glycop"/>
</dbReference>
<evidence type="ECO:0000313" key="13">
    <source>
        <dbReference type="Proteomes" id="UP001652642"/>
    </source>
</evidence>
<keyword evidence="13" id="KW-1185">Reference proteome</keyword>
<feature type="disulfide bond" evidence="8">
    <location>
        <begin position="348"/>
        <end position="385"/>
    </location>
</feature>
<evidence type="ECO:0000256" key="1">
    <source>
        <dbReference type="ARBA" id="ARBA00004530"/>
    </source>
</evidence>
<feature type="signal peptide" evidence="11">
    <location>
        <begin position="1"/>
        <end position="17"/>
    </location>
</feature>
<feature type="compositionally biased region" description="Pro residues" evidence="9">
    <location>
        <begin position="218"/>
        <end position="231"/>
    </location>
</feature>
<evidence type="ECO:0000256" key="9">
    <source>
        <dbReference type="SAM" id="MobiDB-lite"/>
    </source>
</evidence>
<dbReference type="PRINTS" id="PR00336">
    <property type="entry name" value="LYSASSOCTDMP"/>
</dbReference>
<comment type="similarity">
    <text evidence="8">Belongs to the LAMP family.</text>
</comment>
<keyword evidence="4" id="KW-0967">Endosome</keyword>
<dbReference type="PROSITE" id="PS51407">
    <property type="entry name" value="LAMP_3"/>
    <property type="match status" value="1"/>
</dbReference>
<evidence type="ECO:0000256" key="2">
    <source>
        <dbReference type="ARBA" id="ARBA00022692"/>
    </source>
</evidence>
<dbReference type="PANTHER" id="PTHR11506">
    <property type="entry name" value="LYSOSOME-ASSOCIATED MEMBRANE GLYCOPROTEIN"/>
    <property type="match status" value="1"/>
</dbReference>
<name>A0ABM5G3Y1_9SAUR</name>
<dbReference type="Proteomes" id="UP001652642">
    <property type="component" value="Chromosome 3"/>
</dbReference>
<evidence type="ECO:0000256" key="5">
    <source>
        <dbReference type="ARBA" id="ARBA00022989"/>
    </source>
</evidence>
<feature type="transmembrane region" description="Helical" evidence="10">
    <location>
        <begin position="393"/>
        <end position="416"/>
    </location>
</feature>
<keyword evidence="3 11" id="KW-0732">Signal</keyword>
<organism evidence="13 14">
    <name type="scientific">Pogona vitticeps</name>
    <name type="common">central bearded dragon</name>
    <dbReference type="NCBI Taxonomy" id="103695"/>
    <lineage>
        <taxon>Eukaryota</taxon>
        <taxon>Metazoa</taxon>
        <taxon>Chordata</taxon>
        <taxon>Craniata</taxon>
        <taxon>Vertebrata</taxon>
        <taxon>Euteleostomi</taxon>
        <taxon>Lepidosauria</taxon>
        <taxon>Squamata</taxon>
        <taxon>Bifurcata</taxon>
        <taxon>Unidentata</taxon>
        <taxon>Episquamata</taxon>
        <taxon>Toxicofera</taxon>
        <taxon>Iguania</taxon>
        <taxon>Acrodonta</taxon>
        <taxon>Agamidae</taxon>
        <taxon>Amphibolurinae</taxon>
        <taxon>Pogona</taxon>
    </lineage>
</organism>
<keyword evidence="7" id="KW-0325">Glycoprotein</keyword>
<evidence type="ECO:0000259" key="12">
    <source>
        <dbReference type="Pfam" id="PF01299"/>
    </source>
</evidence>
<dbReference type="GeneID" id="110086065"/>
<evidence type="ECO:0000256" key="10">
    <source>
        <dbReference type="SAM" id="Phobius"/>
    </source>
</evidence>
<sequence>MARQNLVVEFLLITASANLICSVEIPGNGWQSTATQQFSPFPPSSQLVLATLPHSHAKDSIMPLGEGTEQTGSQITPSVPEAEMITAESVPSIKETADHTQEKTTVASEVIIKNPMYEIGEALADTAIKAAAAAKTVRGIEPLGEIHREMKTVLVTGKTTSKAESSDRQKTTALTPADATGNAKNILSRPTSNHTTTASKGTSITAHKNRTSILMSTSPPPTAPVGPTLGPKPSPAALGTYSVSNGTADCVKAVMGLTMIVKNKRRNLEYYNIDPNSTHTVGICGPSLSTLKISFEGGFIRFSFTKDGEVYYVSVIEATLEVPSEGSLYSGLKSDQLFSTPVGNSFKCSSKQTMDMSDNLQLLVANSQLQAFDIAGNQFGKEEVCTLDKIKKLIPAVVSFSLAGLVVILIVTCTIYRRKPNRGYDRI</sequence>
<proteinExistence type="inferred from homology"/>
<keyword evidence="2 8" id="KW-0812">Transmembrane</keyword>
<dbReference type="PANTHER" id="PTHR11506:SF30">
    <property type="entry name" value="LYSOSOME-ASSOCIATED MEMBRANE GLYCOPROTEIN 3"/>
    <property type="match status" value="1"/>
</dbReference>
<dbReference type="Pfam" id="PF01299">
    <property type="entry name" value="Lamp2-like_luminal"/>
    <property type="match status" value="1"/>
</dbReference>
<keyword evidence="5 10" id="KW-1133">Transmembrane helix</keyword>
<protein>
    <submittedName>
        <fullName evidence="14 15">Lysosome-associated membrane glycoprotein 3 isoform X1</fullName>
    </submittedName>
</protein>
<reference evidence="14 15" key="1">
    <citation type="submission" date="2025-05" db="UniProtKB">
        <authorList>
            <consortium name="RefSeq"/>
        </authorList>
    </citation>
    <scope>IDENTIFICATION</scope>
</reference>
<comment type="subcellular location">
    <subcellularLocation>
        <location evidence="1">Endosome membrane</location>
        <topology evidence="1">Single-pass type I membrane protein</topology>
    </subcellularLocation>
    <subcellularLocation>
        <location evidence="8">Lysosome membrane</location>
        <topology evidence="8">Single-pass type I membrane protein</topology>
    </subcellularLocation>
</comment>
<gene>
    <name evidence="14 15" type="primary">LAMP3</name>
</gene>
<evidence type="ECO:0000313" key="15">
    <source>
        <dbReference type="RefSeq" id="XP_072852351.1"/>
    </source>
</evidence>
<feature type="chain" id="PRO_5045028218" evidence="11">
    <location>
        <begin position="18"/>
        <end position="427"/>
    </location>
</feature>
<comment type="caution">
    <text evidence="8">Lacks conserved residue(s) required for the propagation of feature annotation.</text>
</comment>
<dbReference type="InterPro" id="IPR048528">
    <property type="entry name" value="Lamp2-like_luminal"/>
</dbReference>
<feature type="domain" description="Lysosome-associated membrane glycoprotein 2-like luminal" evidence="12">
    <location>
        <begin position="238"/>
        <end position="374"/>
    </location>
</feature>
<feature type="region of interest" description="Disordered" evidence="9">
    <location>
        <begin position="181"/>
        <end position="231"/>
    </location>
</feature>
<evidence type="ECO:0000313" key="14">
    <source>
        <dbReference type="RefSeq" id="XP_072852350.1"/>
    </source>
</evidence>
<evidence type="ECO:0000256" key="8">
    <source>
        <dbReference type="PROSITE-ProRule" id="PRU00740"/>
    </source>
</evidence>
<keyword evidence="6 8" id="KW-0472">Membrane</keyword>
<dbReference type="RefSeq" id="XP_072852350.1">
    <property type="nucleotide sequence ID" value="XM_072996249.1"/>
</dbReference>
<feature type="compositionally biased region" description="Polar residues" evidence="9">
    <location>
        <begin position="182"/>
        <end position="217"/>
    </location>
</feature>
<evidence type="ECO:0000256" key="4">
    <source>
        <dbReference type="ARBA" id="ARBA00022753"/>
    </source>
</evidence>
<evidence type="ECO:0000256" key="7">
    <source>
        <dbReference type="ARBA" id="ARBA00023180"/>
    </source>
</evidence>
<evidence type="ECO:0000256" key="11">
    <source>
        <dbReference type="SAM" id="SignalP"/>
    </source>
</evidence>
<dbReference type="Gene3D" id="2.40.160.110">
    <property type="match status" value="1"/>
</dbReference>
<dbReference type="RefSeq" id="XP_072852351.1">
    <property type="nucleotide sequence ID" value="XM_072996250.1"/>
</dbReference>